<dbReference type="HAMAP" id="MF_01526">
    <property type="entry name" value="UPF0342"/>
    <property type="match status" value="1"/>
</dbReference>
<comment type="caution">
    <text evidence="3">The sequence shown here is derived from an EMBL/GenBank/DDBJ whole genome shotgun (WGS) entry which is preliminary data.</text>
</comment>
<evidence type="ECO:0000313" key="4">
    <source>
        <dbReference type="Proteomes" id="UP000776629"/>
    </source>
</evidence>
<organism evidence="3 4">
    <name type="scientific">Limosilactobacillus alvi</name>
    <dbReference type="NCBI Taxonomy" id="990412"/>
    <lineage>
        <taxon>Bacteria</taxon>
        <taxon>Bacillati</taxon>
        <taxon>Bacillota</taxon>
        <taxon>Bacilli</taxon>
        <taxon>Lactobacillales</taxon>
        <taxon>Lactobacillaceae</taxon>
        <taxon>Limosilactobacillus</taxon>
    </lineage>
</organism>
<dbReference type="EMBL" id="JACJJQ010000013">
    <property type="protein sequence ID" value="MBM6753923.1"/>
    <property type="molecule type" value="Genomic_DNA"/>
</dbReference>
<comment type="similarity">
    <text evidence="1">Belongs to the UPF0342 family.</text>
</comment>
<evidence type="ECO:0000256" key="2">
    <source>
        <dbReference type="SAM" id="Coils"/>
    </source>
</evidence>
<feature type="coiled-coil region" evidence="2">
    <location>
        <begin position="60"/>
        <end position="106"/>
    </location>
</feature>
<dbReference type="Proteomes" id="UP000776629">
    <property type="component" value="Unassembled WGS sequence"/>
</dbReference>
<evidence type="ECO:0000256" key="1">
    <source>
        <dbReference type="HAMAP-Rule" id="MF_01526"/>
    </source>
</evidence>
<dbReference type="SUPFAM" id="SSF158622">
    <property type="entry name" value="YheA/YmcA-like"/>
    <property type="match status" value="1"/>
</dbReference>
<dbReference type="Pfam" id="PF06133">
    <property type="entry name" value="Com_YlbF"/>
    <property type="match status" value="1"/>
</dbReference>
<dbReference type="InterPro" id="IPR023378">
    <property type="entry name" value="YheA/YmcA-like_dom_sf"/>
</dbReference>
<evidence type="ECO:0000313" key="3">
    <source>
        <dbReference type="EMBL" id="MBM6753923.1"/>
    </source>
</evidence>
<dbReference type="Gene3D" id="1.20.1500.10">
    <property type="entry name" value="YheA/YmcA-like"/>
    <property type="match status" value="1"/>
</dbReference>
<gene>
    <name evidence="3" type="ORF">H5993_04000</name>
</gene>
<keyword evidence="4" id="KW-1185">Reference proteome</keyword>
<keyword evidence="2" id="KW-0175">Coiled coil</keyword>
<reference evidence="3 4" key="1">
    <citation type="journal article" date="2021" name="Sci. Rep.">
        <title>The distribution of antibiotic resistance genes in chicken gut microbiota commensals.</title>
        <authorList>
            <person name="Juricova H."/>
            <person name="Matiasovicova J."/>
            <person name="Kubasova T."/>
            <person name="Cejkova D."/>
            <person name="Rychlik I."/>
        </authorList>
    </citation>
    <scope>NUCLEOTIDE SEQUENCE [LARGE SCALE GENOMIC DNA]</scope>
    <source>
        <strain evidence="3 4">An810</strain>
    </source>
</reference>
<dbReference type="InterPro" id="IPR010368">
    <property type="entry name" value="Com_YlbF"/>
</dbReference>
<accession>A0ABS2EN32</accession>
<dbReference type="RefSeq" id="WP_180871780.1">
    <property type="nucleotide sequence ID" value="NZ_JACJJQ010000013.1"/>
</dbReference>
<name>A0ABS2EN32_9LACO</name>
<sequence length="119" mass="14016">MVVNIYDTANELERQMRETQEYKDLVVAFDKLKEDQATFDLFKKFQKSQMNAQQKQVAGKELSEDEIKEVQDLAKQVSTKQSVIDLMEVERRVDSMMQELNKVITKPIQEVYKDILPQQ</sequence>
<proteinExistence type="inferred from homology"/>
<protein>
    <recommendedName>
        <fullName evidence="1">UPF0342 protein H5993_04000</fullName>
    </recommendedName>
</protein>